<dbReference type="PANTHER" id="PTHR21089:SF1">
    <property type="entry name" value="BIFUNCTIONAL 3-DEHYDROQUINATE DEHYDRATASE_SHIKIMATE DEHYDROGENASE, CHLOROPLASTIC"/>
    <property type="match status" value="1"/>
</dbReference>
<organism evidence="12 13">
    <name type="scientific">Terricaulis silvestris</name>
    <dbReference type="NCBI Taxonomy" id="2686094"/>
    <lineage>
        <taxon>Bacteria</taxon>
        <taxon>Pseudomonadati</taxon>
        <taxon>Pseudomonadota</taxon>
        <taxon>Alphaproteobacteria</taxon>
        <taxon>Caulobacterales</taxon>
        <taxon>Caulobacteraceae</taxon>
        <taxon>Terricaulis</taxon>
    </lineage>
</organism>
<feature type="binding site" evidence="8">
    <location>
        <position position="216"/>
    </location>
    <ligand>
        <name>NADP(+)</name>
        <dbReference type="ChEBI" id="CHEBI:58349"/>
    </ligand>
</feature>
<keyword evidence="3 8" id="KW-0028">Amino-acid biosynthesis</keyword>
<feature type="binding site" evidence="8">
    <location>
        <position position="103"/>
    </location>
    <ligand>
        <name>shikimate</name>
        <dbReference type="ChEBI" id="CHEBI:36208"/>
    </ligand>
</feature>
<evidence type="ECO:0000256" key="7">
    <source>
        <dbReference type="ARBA" id="ARBA00049442"/>
    </source>
</evidence>
<feature type="binding site" evidence="8">
    <location>
        <position position="67"/>
    </location>
    <ligand>
        <name>shikimate</name>
        <dbReference type="ChEBI" id="CHEBI:36208"/>
    </ligand>
</feature>
<feature type="binding site" evidence="8">
    <location>
        <position position="239"/>
    </location>
    <ligand>
        <name>NADP(+)</name>
        <dbReference type="ChEBI" id="CHEBI:58349"/>
    </ligand>
</feature>
<feature type="domain" description="Quinate/shikimate 5-dehydrogenase/glutamyl-tRNA reductase" evidence="9">
    <location>
        <begin position="122"/>
        <end position="191"/>
    </location>
</feature>
<evidence type="ECO:0000256" key="6">
    <source>
        <dbReference type="ARBA" id="ARBA00023141"/>
    </source>
</evidence>
<evidence type="ECO:0000256" key="5">
    <source>
        <dbReference type="ARBA" id="ARBA00023002"/>
    </source>
</evidence>
<evidence type="ECO:0000256" key="8">
    <source>
        <dbReference type="HAMAP-Rule" id="MF_00222"/>
    </source>
</evidence>
<feature type="domain" description="SDH C-terminal" evidence="11">
    <location>
        <begin position="239"/>
        <end position="268"/>
    </location>
</feature>
<comment type="function">
    <text evidence="8">Involved in the biosynthesis of the chorismate, which leads to the biosynthesis of aromatic amino acids. Catalyzes the reversible NADPH linked reduction of 3-dehydroshikimate (DHSA) to yield shikimate (SA).</text>
</comment>
<feature type="binding site" evidence="8">
    <location>
        <begin position="20"/>
        <end position="22"/>
    </location>
    <ligand>
        <name>shikimate</name>
        <dbReference type="ChEBI" id="CHEBI:36208"/>
    </ligand>
</feature>
<keyword evidence="6 8" id="KW-0057">Aromatic amino acid biosynthesis</keyword>
<dbReference type="SUPFAM" id="SSF51735">
    <property type="entry name" value="NAD(P)-binding Rossmann-fold domains"/>
    <property type="match status" value="1"/>
</dbReference>
<comment type="catalytic activity">
    <reaction evidence="7 8">
        <text>shikimate + NADP(+) = 3-dehydroshikimate + NADPH + H(+)</text>
        <dbReference type="Rhea" id="RHEA:17737"/>
        <dbReference type="ChEBI" id="CHEBI:15378"/>
        <dbReference type="ChEBI" id="CHEBI:16630"/>
        <dbReference type="ChEBI" id="CHEBI:36208"/>
        <dbReference type="ChEBI" id="CHEBI:57783"/>
        <dbReference type="ChEBI" id="CHEBI:58349"/>
        <dbReference type="EC" id="1.1.1.25"/>
    </reaction>
</comment>
<dbReference type="GO" id="GO:0004764">
    <property type="term" value="F:shikimate 3-dehydrogenase (NADP+) activity"/>
    <property type="evidence" value="ECO:0007669"/>
    <property type="project" value="UniProtKB-UniRule"/>
</dbReference>
<gene>
    <name evidence="8 12" type="primary">aroE</name>
    <name evidence="12" type="ORF">DSM104635_03880</name>
</gene>
<feature type="active site" description="Proton acceptor" evidence="8">
    <location>
        <position position="71"/>
    </location>
</feature>
<dbReference type="GO" id="GO:0009073">
    <property type="term" value="P:aromatic amino acid family biosynthetic process"/>
    <property type="evidence" value="ECO:0007669"/>
    <property type="project" value="UniProtKB-KW"/>
</dbReference>
<comment type="caution">
    <text evidence="8">Lacks conserved residue(s) required for the propagation of feature annotation.</text>
</comment>
<keyword evidence="13" id="KW-1185">Reference proteome</keyword>
<feature type="binding site" evidence="8">
    <location>
        <position position="246"/>
    </location>
    <ligand>
        <name>shikimate</name>
        <dbReference type="ChEBI" id="CHEBI:36208"/>
    </ligand>
</feature>
<proteinExistence type="inferred from homology"/>
<dbReference type="InterPro" id="IPR011342">
    <property type="entry name" value="Shikimate_DH"/>
</dbReference>
<dbReference type="EC" id="1.1.1.25" evidence="2 8"/>
<dbReference type="GO" id="GO:0019632">
    <property type="term" value="P:shikimate metabolic process"/>
    <property type="evidence" value="ECO:0007669"/>
    <property type="project" value="InterPro"/>
</dbReference>
<dbReference type="InterPro" id="IPR006151">
    <property type="entry name" value="Shikm_DH/Glu-tRNA_Rdtase"/>
</dbReference>
<dbReference type="Gene3D" id="3.40.50.720">
    <property type="entry name" value="NAD(P)-binding Rossmann-like Domain"/>
    <property type="match status" value="1"/>
</dbReference>
<reference evidence="13" key="1">
    <citation type="submission" date="2019-12" db="EMBL/GenBank/DDBJ databases">
        <title>Complete genome of Terracaulis silvestris 0127_4.</title>
        <authorList>
            <person name="Vieira S."/>
            <person name="Riedel T."/>
            <person name="Sproer C."/>
            <person name="Pascual J."/>
            <person name="Boedeker C."/>
            <person name="Overmann J."/>
        </authorList>
    </citation>
    <scope>NUCLEOTIDE SEQUENCE [LARGE SCALE GENOMIC DNA]</scope>
    <source>
        <strain evidence="13">0127_4</strain>
    </source>
</reference>
<dbReference type="InterPro" id="IPR036291">
    <property type="entry name" value="NAD(P)-bd_dom_sf"/>
</dbReference>
<evidence type="ECO:0000313" key="13">
    <source>
        <dbReference type="Proteomes" id="UP000431269"/>
    </source>
</evidence>
<evidence type="ECO:0000256" key="4">
    <source>
        <dbReference type="ARBA" id="ARBA00022857"/>
    </source>
</evidence>
<protein>
    <recommendedName>
        <fullName evidence="2 8">Shikimate dehydrogenase (NADP(+))</fullName>
        <shortName evidence="8">SDH</shortName>
        <ecNumber evidence="2 8">1.1.1.25</ecNumber>
    </recommendedName>
</protein>
<dbReference type="GO" id="GO:0009423">
    <property type="term" value="P:chorismate biosynthetic process"/>
    <property type="evidence" value="ECO:0007669"/>
    <property type="project" value="UniProtKB-UniRule"/>
</dbReference>
<dbReference type="Gene3D" id="3.40.50.10860">
    <property type="entry name" value="Leucine Dehydrogenase, chain A, domain 1"/>
    <property type="match status" value="1"/>
</dbReference>
<feature type="binding site" evidence="8">
    <location>
        <begin position="152"/>
        <end position="157"/>
    </location>
    <ligand>
        <name>NADP(+)</name>
        <dbReference type="ChEBI" id="CHEBI:58349"/>
    </ligand>
</feature>
<dbReference type="UniPathway" id="UPA00053">
    <property type="reaction ID" value="UER00087"/>
</dbReference>
<evidence type="ECO:0000256" key="2">
    <source>
        <dbReference type="ARBA" id="ARBA00012962"/>
    </source>
</evidence>
<dbReference type="Pfam" id="PF01488">
    <property type="entry name" value="Shikimate_DH"/>
    <property type="match status" value="1"/>
</dbReference>
<keyword evidence="5 8" id="KW-0560">Oxidoreductase</keyword>
<feature type="domain" description="Shikimate dehydrogenase substrate binding N-terminal" evidence="10">
    <location>
        <begin position="12"/>
        <end position="84"/>
    </location>
</feature>
<dbReference type="InterPro" id="IPR022893">
    <property type="entry name" value="Shikimate_DH_fam"/>
</dbReference>
<evidence type="ECO:0000259" key="11">
    <source>
        <dbReference type="Pfam" id="PF18317"/>
    </source>
</evidence>
<dbReference type="InterPro" id="IPR013708">
    <property type="entry name" value="Shikimate_DH-bd_N"/>
</dbReference>
<dbReference type="InterPro" id="IPR041121">
    <property type="entry name" value="SDH_C"/>
</dbReference>
<dbReference type="PANTHER" id="PTHR21089">
    <property type="entry name" value="SHIKIMATE DEHYDROGENASE"/>
    <property type="match status" value="1"/>
</dbReference>
<evidence type="ECO:0000259" key="10">
    <source>
        <dbReference type="Pfam" id="PF08501"/>
    </source>
</evidence>
<dbReference type="KEGG" id="tsv:DSM104635_03880"/>
<dbReference type="NCBIfam" id="TIGR00507">
    <property type="entry name" value="aroE"/>
    <property type="match status" value="1"/>
</dbReference>
<dbReference type="GO" id="GO:0005829">
    <property type="term" value="C:cytosol"/>
    <property type="evidence" value="ECO:0007669"/>
    <property type="project" value="TreeGrafter"/>
</dbReference>
<comment type="subunit">
    <text evidence="8">Homodimer.</text>
</comment>
<accession>A0A6I6MNB1</accession>
<dbReference type="Pfam" id="PF08501">
    <property type="entry name" value="Shikimate_dh_N"/>
    <property type="match status" value="1"/>
</dbReference>
<name>A0A6I6MNB1_9CAUL</name>
<dbReference type="GO" id="GO:0050661">
    <property type="term" value="F:NADP binding"/>
    <property type="evidence" value="ECO:0007669"/>
    <property type="project" value="InterPro"/>
</dbReference>
<comment type="pathway">
    <text evidence="1 8">Metabolic intermediate biosynthesis; chorismate biosynthesis; chorismate from D-erythrose 4-phosphate and phosphoenolpyruvate: step 4/7.</text>
</comment>
<sequence>MSITAATKVFGIIGDPVGHSLSPIMHNAWIADHGLDAVYVALPLKSDDPTAAIRAMKGLGFSGLNVTVPHKEAAAAAADRSEGAVANVLRWEEDGSVSAFNTDGAGFLDALSETAPDWRGRVQRVLMLGAGGAAQAIGQALSPHVVTIHFANRTAARAETAASAIRNGRVLRWDDLERGFGAADLVVQTTTLSMDGQPEQVWPLDYCRPTVIAADIVYRPLETEFLRAARARGLLGMDGLGMLIHQGARAFDLWFGIKPDTAKARERLIAALK</sequence>
<evidence type="ECO:0000259" key="9">
    <source>
        <dbReference type="Pfam" id="PF01488"/>
    </source>
</evidence>
<dbReference type="RefSeq" id="WP_158767850.1">
    <property type="nucleotide sequence ID" value="NZ_CP047045.1"/>
</dbReference>
<dbReference type="SUPFAM" id="SSF53223">
    <property type="entry name" value="Aminoacid dehydrogenase-like, N-terminal domain"/>
    <property type="match status" value="1"/>
</dbReference>
<evidence type="ECO:0000256" key="3">
    <source>
        <dbReference type="ARBA" id="ARBA00022605"/>
    </source>
</evidence>
<dbReference type="Pfam" id="PF18317">
    <property type="entry name" value="SDH_C"/>
    <property type="match status" value="1"/>
</dbReference>
<keyword evidence="4 8" id="KW-0521">NADP</keyword>
<evidence type="ECO:0000313" key="12">
    <source>
        <dbReference type="EMBL" id="QGZ97015.1"/>
    </source>
</evidence>
<feature type="binding site" evidence="8">
    <location>
        <position position="218"/>
    </location>
    <ligand>
        <name>shikimate</name>
        <dbReference type="ChEBI" id="CHEBI:36208"/>
    </ligand>
</feature>
<dbReference type="Proteomes" id="UP000431269">
    <property type="component" value="Chromosome"/>
</dbReference>
<dbReference type="InterPro" id="IPR046346">
    <property type="entry name" value="Aminoacid_DH-like_N_sf"/>
</dbReference>
<feature type="binding site" evidence="8">
    <location>
        <begin position="129"/>
        <end position="133"/>
    </location>
    <ligand>
        <name>NADP(+)</name>
        <dbReference type="ChEBI" id="CHEBI:58349"/>
    </ligand>
</feature>
<dbReference type="GO" id="GO:0008652">
    <property type="term" value="P:amino acid biosynthetic process"/>
    <property type="evidence" value="ECO:0007669"/>
    <property type="project" value="UniProtKB-KW"/>
</dbReference>
<dbReference type="EMBL" id="CP047045">
    <property type="protein sequence ID" value="QGZ97015.1"/>
    <property type="molecule type" value="Genomic_DNA"/>
</dbReference>
<dbReference type="AlphaFoldDB" id="A0A6I6MNB1"/>
<dbReference type="HAMAP" id="MF_00222">
    <property type="entry name" value="Shikimate_DH_AroE"/>
    <property type="match status" value="1"/>
</dbReference>
<comment type="similarity">
    <text evidence="8">Belongs to the shikimate dehydrogenase family.</text>
</comment>
<evidence type="ECO:0000256" key="1">
    <source>
        <dbReference type="ARBA" id="ARBA00004871"/>
    </source>
</evidence>